<feature type="compositionally biased region" description="Low complexity" evidence="5">
    <location>
        <begin position="63"/>
        <end position="75"/>
    </location>
</feature>
<dbReference type="Proteomes" id="UP000059188">
    <property type="component" value="Unassembled WGS sequence"/>
</dbReference>
<evidence type="ECO:0000256" key="1">
    <source>
        <dbReference type="ARBA" id="ARBA00022723"/>
    </source>
</evidence>
<feature type="compositionally biased region" description="Polar residues" evidence="5">
    <location>
        <begin position="138"/>
        <end position="147"/>
    </location>
</feature>
<dbReference type="InterPro" id="IPR041367">
    <property type="entry name" value="Znf-CCCH_4"/>
</dbReference>
<dbReference type="GO" id="GO:0008270">
    <property type="term" value="F:zinc ion binding"/>
    <property type="evidence" value="ECO:0007669"/>
    <property type="project" value="UniProtKB-KW"/>
</dbReference>
<sequence length="340" mass="37170">MATIQGLTLNESGFIEKVVHSGSVTPTSFLGKSPRVDWDDAGSDVTMVPNTDNSTRSSVFSTRASRPRISNNRSRPYQDTISRPSSHRKTAPPCRYFQAGKCINGDTCRYRHIARSASPESDLDQQLSTFVRGEDASSPDTTDNDLSSPILPKSTPKVSYNPDDFPDDEELCEVVSHPISTISEVRFNTRANPAELRTYFIIQRQPVVEYEGKNVGILSGGVLLGVPGGSCSVASDLEAAGPVEDTTEFEMDSSPSPSSASNNSDHELWKGPVKFEDSAVVGAEKLIWADDEEDETPMEPVDSEFNAYDFTSTSGLPSPPPIIRRIIRQVDGHNRRHSLS</sequence>
<evidence type="ECO:0000259" key="6">
    <source>
        <dbReference type="PROSITE" id="PS50103"/>
    </source>
</evidence>
<evidence type="ECO:0000313" key="7">
    <source>
        <dbReference type="EMBL" id="CEL55136.1"/>
    </source>
</evidence>
<dbReference type="PROSITE" id="PS50103">
    <property type="entry name" value="ZF_C3H1"/>
    <property type="match status" value="1"/>
</dbReference>
<evidence type="ECO:0000256" key="3">
    <source>
        <dbReference type="ARBA" id="ARBA00022833"/>
    </source>
</evidence>
<dbReference type="Gene3D" id="4.10.1000.10">
    <property type="entry name" value="Zinc finger, CCCH-type"/>
    <property type="match status" value="1"/>
</dbReference>
<accession>A0A0B7FAR3</accession>
<feature type="zinc finger region" description="C3H1-type" evidence="4">
    <location>
        <begin position="88"/>
        <end position="115"/>
    </location>
</feature>
<keyword evidence="1 4" id="KW-0479">Metal-binding</keyword>
<proteinExistence type="predicted"/>
<evidence type="ECO:0000256" key="5">
    <source>
        <dbReference type="SAM" id="MobiDB-lite"/>
    </source>
</evidence>
<dbReference type="Pfam" id="PF18044">
    <property type="entry name" value="zf-CCCH_4"/>
    <property type="match status" value="1"/>
</dbReference>
<organism evidence="7 8">
    <name type="scientific">Thanatephorus cucumeris (strain AG1-IB / isolate 7/3/14)</name>
    <name type="common">Lettuce bottom rot fungus</name>
    <name type="synonym">Rhizoctonia solani</name>
    <dbReference type="NCBI Taxonomy" id="1108050"/>
    <lineage>
        <taxon>Eukaryota</taxon>
        <taxon>Fungi</taxon>
        <taxon>Dikarya</taxon>
        <taxon>Basidiomycota</taxon>
        <taxon>Agaricomycotina</taxon>
        <taxon>Agaricomycetes</taxon>
        <taxon>Cantharellales</taxon>
        <taxon>Ceratobasidiaceae</taxon>
        <taxon>Rhizoctonia</taxon>
        <taxon>Rhizoctonia solani AG-1</taxon>
    </lineage>
</organism>
<keyword evidence="2 4" id="KW-0863">Zinc-finger</keyword>
<dbReference type="InterPro" id="IPR000571">
    <property type="entry name" value="Znf_CCCH"/>
</dbReference>
<dbReference type="OrthoDB" id="3247158at2759"/>
<feature type="domain" description="C3H1-type" evidence="6">
    <location>
        <begin position="88"/>
        <end position="115"/>
    </location>
</feature>
<feature type="region of interest" description="Disordered" evidence="5">
    <location>
        <begin position="42"/>
        <end position="92"/>
    </location>
</feature>
<dbReference type="InterPro" id="IPR036855">
    <property type="entry name" value="Znf_CCCH_sf"/>
</dbReference>
<feature type="compositionally biased region" description="Low complexity" evidence="5">
    <location>
        <begin position="253"/>
        <end position="263"/>
    </location>
</feature>
<keyword evidence="3 4" id="KW-0862">Zinc</keyword>
<dbReference type="SUPFAM" id="SSF90229">
    <property type="entry name" value="CCCH zinc finger"/>
    <property type="match status" value="1"/>
</dbReference>
<name>A0A0B7FAR3_THACB</name>
<feature type="compositionally biased region" description="Polar residues" evidence="5">
    <location>
        <begin position="48"/>
        <end position="62"/>
    </location>
</feature>
<evidence type="ECO:0000256" key="4">
    <source>
        <dbReference type="PROSITE-ProRule" id="PRU00723"/>
    </source>
</evidence>
<feature type="region of interest" description="Disordered" evidence="5">
    <location>
        <begin position="131"/>
        <end position="157"/>
    </location>
</feature>
<dbReference type="EMBL" id="LN679101">
    <property type="protein sequence ID" value="CEL55136.1"/>
    <property type="molecule type" value="Genomic_DNA"/>
</dbReference>
<evidence type="ECO:0000256" key="2">
    <source>
        <dbReference type="ARBA" id="ARBA00022771"/>
    </source>
</evidence>
<keyword evidence="8" id="KW-1185">Reference proteome</keyword>
<reference evidence="7 8" key="1">
    <citation type="submission" date="2014-11" db="EMBL/GenBank/DDBJ databases">
        <authorList>
            <person name="Wibberg Daniel"/>
        </authorList>
    </citation>
    <scope>NUCLEOTIDE SEQUENCE [LARGE SCALE GENOMIC DNA]</scope>
    <source>
        <strain evidence="7">Rhizoctonia solani AG1-IB 7/3/14</strain>
    </source>
</reference>
<dbReference type="SMART" id="SM00356">
    <property type="entry name" value="ZnF_C3H1"/>
    <property type="match status" value="1"/>
</dbReference>
<protein>
    <recommendedName>
        <fullName evidence="6">C3H1-type domain-containing protein</fullName>
    </recommendedName>
</protein>
<feature type="region of interest" description="Disordered" evidence="5">
    <location>
        <begin position="245"/>
        <end position="269"/>
    </location>
</feature>
<gene>
    <name evidence="7" type="ORF">RSOLAG1IB_01144</name>
</gene>
<evidence type="ECO:0000313" key="8">
    <source>
        <dbReference type="Proteomes" id="UP000059188"/>
    </source>
</evidence>
<dbReference type="AlphaFoldDB" id="A0A0B7FAR3"/>